<dbReference type="GO" id="GO:0005829">
    <property type="term" value="C:cytosol"/>
    <property type="evidence" value="ECO:0007669"/>
    <property type="project" value="TreeGrafter"/>
</dbReference>
<dbReference type="GO" id="GO:0008270">
    <property type="term" value="F:zinc ion binding"/>
    <property type="evidence" value="ECO:0007669"/>
    <property type="project" value="InterPro"/>
</dbReference>
<dbReference type="InterPro" id="IPR003615">
    <property type="entry name" value="HNH_nuc"/>
</dbReference>
<evidence type="ECO:0000256" key="4">
    <source>
        <dbReference type="ARBA" id="ARBA00040194"/>
    </source>
</evidence>
<dbReference type="PANTHER" id="PTHR41286">
    <property type="entry name" value="HNH NUCLEASE YAJD-RELATED"/>
    <property type="match status" value="1"/>
</dbReference>
<sequence>MPRKPRKPCSYPNCPELTEGRYCEKHQKEIDQSYNKNCRPYSYLYNTSKWRKLRKQFLLEHPLCEECKRKGIVTAAEVVDHIKPHEGDERLFWDESNWQALCKCCHDKKTAKEDGRWGKKGRVYSY</sequence>
<dbReference type="GO" id="GO:0016787">
    <property type="term" value="F:hydrolase activity"/>
    <property type="evidence" value="ECO:0007669"/>
    <property type="project" value="UniProtKB-KW"/>
</dbReference>
<comment type="similarity">
    <text evidence="3">Belongs to the HNH nuclease family.</text>
</comment>
<dbReference type="PATRIC" id="fig|1121318.3.peg.294"/>
<dbReference type="CDD" id="cd00085">
    <property type="entry name" value="HNHc"/>
    <property type="match status" value="1"/>
</dbReference>
<dbReference type="Gene3D" id="1.10.30.50">
    <property type="match status" value="1"/>
</dbReference>
<evidence type="ECO:0000259" key="5">
    <source>
        <dbReference type="SMART" id="SM00507"/>
    </source>
</evidence>
<dbReference type="STRING" id="36844.SAMN04488501_10732"/>
<accession>A0A0L6ZDV3</accession>
<dbReference type="InterPro" id="IPR002711">
    <property type="entry name" value="HNH"/>
</dbReference>
<comment type="caution">
    <text evidence="6">The sequence shown here is derived from an EMBL/GenBank/DDBJ whole genome shotgun (WGS) entry which is preliminary data.</text>
</comment>
<name>A0A0L6ZDV3_9CLOT</name>
<keyword evidence="2" id="KW-0378">Hydrolase</keyword>
<evidence type="ECO:0000256" key="2">
    <source>
        <dbReference type="ARBA" id="ARBA00022801"/>
    </source>
</evidence>
<evidence type="ECO:0000256" key="3">
    <source>
        <dbReference type="ARBA" id="ARBA00038412"/>
    </source>
</evidence>
<keyword evidence="1" id="KW-0540">Nuclease</keyword>
<dbReference type="Pfam" id="PF01844">
    <property type="entry name" value="HNH"/>
    <property type="match status" value="1"/>
</dbReference>
<protein>
    <recommendedName>
        <fullName evidence="4">Putative HNH nuclease YajD</fullName>
    </recommendedName>
</protein>
<dbReference type="GO" id="GO:0003676">
    <property type="term" value="F:nucleic acid binding"/>
    <property type="evidence" value="ECO:0007669"/>
    <property type="project" value="InterPro"/>
</dbReference>
<dbReference type="RefSeq" id="WP_052219895.1">
    <property type="nucleotide sequence ID" value="NZ_LHUR01000010.1"/>
</dbReference>
<keyword evidence="7" id="KW-1185">Reference proteome</keyword>
<evidence type="ECO:0000256" key="1">
    <source>
        <dbReference type="ARBA" id="ARBA00022722"/>
    </source>
</evidence>
<evidence type="ECO:0000313" key="7">
    <source>
        <dbReference type="Proteomes" id="UP000037043"/>
    </source>
</evidence>
<dbReference type="AlphaFoldDB" id="A0A0L6ZDV3"/>
<organism evidence="6 7">
    <name type="scientific">Clostridium homopropionicum DSM 5847</name>
    <dbReference type="NCBI Taxonomy" id="1121318"/>
    <lineage>
        <taxon>Bacteria</taxon>
        <taxon>Bacillati</taxon>
        <taxon>Bacillota</taxon>
        <taxon>Clostridia</taxon>
        <taxon>Eubacteriales</taxon>
        <taxon>Clostridiaceae</taxon>
        <taxon>Clostridium</taxon>
    </lineage>
</organism>
<keyword evidence="6" id="KW-0255">Endonuclease</keyword>
<feature type="domain" description="HNH nuclease" evidence="5">
    <location>
        <begin position="52"/>
        <end position="107"/>
    </location>
</feature>
<proteinExistence type="inferred from homology"/>
<dbReference type="SMART" id="SM00507">
    <property type="entry name" value="HNHc"/>
    <property type="match status" value="1"/>
</dbReference>
<gene>
    <name evidence="6" type="ORF">CLHOM_02910</name>
</gene>
<dbReference type="EMBL" id="LHUR01000010">
    <property type="protein sequence ID" value="KOA21161.1"/>
    <property type="molecule type" value="Genomic_DNA"/>
</dbReference>
<dbReference type="GO" id="GO:0004519">
    <property type="term" value="F:endonuclease activity"/>
    <property type="evidence" value="ECO:0007669"/>
    <property type="project" value="UniProtKB-KW"/>
</dbReference>
<reference evidence="7" key="1">
    <citation type="submission" date="2015-08" db="EMBL/GenBank/DDBJ databases">
        <title>Genome sequence of the strict anaerobe Clostridium homopropionicum LuHBu1 (DSM 5847T).</title>
        <authorList>
            <person name="Poehlein A."/>
            <person name="Beck M."/>
            <person name="Schiel-Bengelsdorf B."/>
            <person name="Bengelsdorf F.R."/>
            <person name="Daniel R."/>
            <person name="Duerre P."/>
        </authorList>
    </citation>
    <scope>NUCLEOTIDE SEQUENCE [LARGE SCALE GENOMIC DNA]</scope>
    <source>
        <strain evidence="7">DSM 5847</strain>
    </source>
</reference>
<dbReference type="Proteomes" id="UP000037043">
    <property type="component" value="Unassembled WGS sequence"/>
</dbReference>
<dbReference type="PANTHER" id="PTHR41286:SF1">
    <property type="entry name" value="HNH NUCLEASE YAJD-RELATED"/>
    <property type="match status" value="1"/>
</dbReference>
<evidence type="ECO:0000313" key="6">
    <source>
        <dbReference type="EMBL" id="KOA21161.1"/>
    </source>
</evidence>